<proteinExistence type="predicted"/>
<keyword evidence="1" id="KW-0732">Signal</keyword>
<dbReference type="SUPFAM" id="SSF51261">
    <property type="entry name" value="Duplicated hybrid motif"/>
    <property type="match status" value="1"/>
</dbReference>
<dbReference type="PANTHER" id="PTHR21666:SF289">
    <property type="entry name" value="L-ALA--D-GLU ENDOPEPTIDASE"/>
    <property type="match status" value="1"/>
</dbReference>
<keyword evidence="5" id="KW-1185">Reference proteome</keyword>
<evidence type="ECO:0000256" key="1">
    <source>
        <dbReference type="ARBA" id="ARBA00022729"/>
    </source>
</evidence>
<organism evidence="4 5">
    <name type="scientific">Burkholderia thailandensis (strain ATCC 700388 / DSM 13276 / CCUG 48851 / CIP 106301 / E264)</name>
    <dbReference type="NCBI Taxonomy" id="271848"/>
    <lineage>
        <taxon>Bacteria</taxon>
        <taxon>Pseudomonadati</taxon>
        <taxon>Pseudomonadota</taxon>
        <taxon>Betaproteobacteria</taxon>
        <taxon>Burkholderiales</taxon>
        <taxon>Burkholderiaceae</taxon>
        <taxon>Burkholderia</taxon>
        <taxon>pseudomallei group</taxon>
    </lineage>
</organism>
<feature type="domain" description="M23ase beta-sheet core" evidence="3">
    <location>
        <begin position="332"/>
        <end position="430"/>
    </location>
</feature>
<evidence type="ECO:0000313" key="5">
    <source>
        <dbReference type="Proteomes" id="UP000001930"/>
    </source>
</evidence>
<dbReference type="Pfam" id="PF01551">
    <property type="entry name" value="Peptidase_M23"/>
    <property type="match status" value="1"/>
</dbReference>
<dbReference type="PANTHER" id="PTHR21666">
    <property type="entry name" value="PEPTIDASE-RELATED"/>
    <property type="match status" value="1"/>
</dbReference>
<reference evidence="4 5" key="1">
    <citation type="journal article" date="2005" name="BMC Genomics">
        <title>Bacterial genome adaptation to niches: divergence of the potential virulence genes in three Burkholderia species of different survival strategies.</title>
        <authorList>
            <person name="Kim H.S."/>
            <person name="Schell M.A."/>
            <person name="Yu Y."/>
            <person name="Ulrich R.L."/>
            <person name="Sarria S.H."/>
            <person name="Nierman W.C."/>
            <person name="DeShazer D."/>
        </authorList>
    </citation>
    <scope>NUCLEOTIDE SEQUENCE [LARGE SCALE GENOMIC DNA]</scope>
    <source>
        <strain evidence="5">ATCC 700388 / DSM 13276 / CCUG 48851 / CIP 106301 / E264</strain>
    </source>
</reference>
<dbReference type="CDD" id="cd12797">
    <property type="entry name" value="M23_peptidase"/>
    <property type="match status" value="1"/>
</dbReference>
<dbReference type="AlphaFoldDB" id="Q2SVT1"/>
<dbReference type="EMBL" id="CP000086">
    <property type="protein sequence ID" value="ABC37623.1"/>
    <property type="molecule type" value="Genomic_DNA"/>
</dbReference>
<dbReference type="InterPro" id="IPR016047">
    <property type="entry name" value="M23ase_b-sheet_dom"/>
</dbReference>
<dbReference type="GO" id="GO:0004222">
    <property type="term" value="F:metalloendopeptidase activity"/>
    <property type="evidence" value="ECO:0007669"/>
    <property type="project" value="TreeGrafter"/>
</dbReference>
<dbReference type="Gene3D" id="3.10.450.350">
    <property type="match status" value="1"/>
</dbReference>
<gene>
    <name evidence="4" type="ordered locus">BTH_I2447</name>
</gene>
<name>Q2SVT1_BURTA</name>
<sequence length="499" mass="52268">MRCRPAPTRVLTQSPPTPFSFEPLFSRMWTPLAKPTAQPVSASSSASPFRADPAPVARSAARSAPPRSFTRKLPAAGALGALIACSLAALPAVSKSPDASSTNAARAPQRVFADAPFPSAQRFVTGELERMIADQNPPAAPLRTLAARAASPAAGPALGNAQADVAQPGPARPGLFAPLAEHRNELLGYDGRAFSLADSVLALASSGVRAGPIDDTLADTLNRIDIPPEVRIQIGDLIADRVQSHASARQGDRYRIAFDAASGKPRVTALELRVAGRRFGAVWFKPPGAASGAYYAFDGEPLDAPALTMPVVSTRISSYFGERVHPLSHILQMHTGVDLAAPSGTRVNAAAAGVVSFVGYDPGGYGKYVVIDHPDRRSTYYAHLSAFAPGLDIGMTVAQGQRIGAVGSTGAATGPHLHFEVRVDDQPVDPLVALADAQNTLSAMQLDAFRRAASEARFRLASGSARPLGFAQVSAPLWAEFATDTSTLRAIFNTHYASS</sequence>
<accession>Q2SVT1</accession>
<protein>
    <submittedName>
        <fullName evidence="4">Peptidase family M23/M37</fullName>
    </submittedName>
</protein>
<evidence type="ECO:0000256" key="2">
    <source>
        <dbReference type="SAM" id="MobiDB-lite"/>
    </source>
</evidence>
<feature type="region of interest" description="Disordered" evidence="2">
    <location>
        <begin position="36"/>
        <end position="68"/>
    </location>
</feature>
<evidence type="ECO:0000313" key="4">
    <source>
        <dbReference type="EMBL" id="ABC37623.1"/>
    </source>
</evidence>
<dbReference type="Proteomes" id="UP000001930">
    <property type="component" value="Chromosome I"/>
</dbReference>
<dbReference type="MEROPS" id="M23.009"/>
<dbReference type="KEGG" id="bte:BTH_I2447"/>
<dbReference type="Gene3D" id="2.70.70.10">
    <property type="entry name" value="Glucose Permease (Domain IIA)"/>
    <property type="match status" value="1"/>
</dbReference>
<dbReference type="InterPro" id="IPR050570">
    <property type="entry name" value="Cell_wall_metabolism_enzyme"/>
</dbReference>
<evidence type="ECO:0000259" key="3">
    <source>
        <dbReference type="Pfam" id="PF01551"/>
    </source>
</evidence>
<dbReference type="InterPro" id="IPR011055">
    <property type="entry name" value="Dup_hybrid_motif"/>
</dbReference>
<dbReference type="HOGENOM" id="CLU_048237_0_0_4"/>